<keyword evidence="2" id="KW-1185">Reference proteome</keyword>
<organism evidence="1 2">
    <name type="scientific">Paramarasmius palmivorus</name>
    <dbReference type="NCBI Taxonomy" id="297713"/>
    <lineage>
        <taxon>Eukaryota</taxon>
        <taxon>Fungi</taxon>
        <taxon>Dikarya</taxon>
        <taxon>Basidiomycota</taxon>
        <taxon>Agaricomycotina</taxon>
        <taxon>Agaricomycetes</taxon>
        <taxon>Agaricomycetidae</taxon>
        <taxon>Agaricales</taxon>
        <taxon>Marasmiineae</taxon>
        <taxon>Marasmiaceae</taxon>
        <taxon>Paramarasmius</taxon>
    </lineage>
</organism>
<comment type="caution">
    <text evidence="1">The sequence shown here is derived from an EMBL/GenBank/DDBJ whole genome shotgun (WGS) entry which is preliminary data.</text>
</comment>
<protein>
    <submittedName>
        <fullName evidence="1">Uncharacterized protein</fullName>
    </submittedName>
</protein>
<sequence length="342" mass="38543">MGDTLCVLSLTGVDGVEVILVESNVAPFVLPGGELDLAAAVAGWLSMNPALDLPLRSRLKALLLQDMVVCLRSSSPGSLSQISEGLTREVKGLLWFEDARIKLNTGALHIEELDMARKGSWNEVYRTLSASHIYAVFLVAKKHWMRYSFSTLPVYHETDYNPEAAFCAGSATRTSPATKLGCFLSFHRGILPDFVRMRGLGRVRKVPNRGRHVKWKEDEEGEGKEIDDWMKQRNIKFAVRNSYGTNRKLYGQLYRRATEVMFAMRDYMRKSGTIPVGRDKQVFDTLAVWERDPSEIIAEILKPNPDPQVMLAVMASEGSLDELKRDLIEMQRTYGKATRNGR</sequence>
<reference evidence="1 2" key="1">
    <citation type="submission" date="2024-01" db="EMBL/GenBank/DDBJ databases">
        <title>A draft genome for a cacao thread blight-causing isolate of Paramarasmius palmivorus.</title>
        <authorList>
            <person name="Baruah I.K."/>
            <person name="Bukari Y."/>
            <person name="Amoako-Attah I."/>
            <person name="Meinhardt L.W."/>
            <person name="Bailey B.A."/>
            <person name="Cohen S.P."/>
        </authorList>
    </citation>
    <scope>NUCLEOTIDE SEQUENCE [LARGE SCALE GENOMIC DNA]</scope>
    <source>
        <strain evidence="1 2">GH-12</strain>
    </source>
</reference>
<dbReference type="EMBL" id="JAYKXP010000259">
    <property type="protein sequence ID" value="KAK7017095.1"/>
    <property type="molecule type" value="Genomic_DNA"/>
</dbReference>
<name>A0AAW0AV49_9AGAR</name>
<evidence type="ECO:0000313" key="1">
    <source>
        <dbReference type="EMBL" id="KAK7017095.1"/>
    </source>
</evidence>
<evidence type="ECO:0000313" key="2">
    <source>
        <dbReference type="Proteomes" id="UP001383192"/>
    </source>
</evidence>
<accession>A0AAW0AV49</accession>
<dbReference type="Proteomes" id="UP001383192">
    <property type="component" value="Unassembled WGS sequence"/>
</dbReference>
<gene>
    <name evidence="1" type="ORF">VNI00_018687</name>
</gene>
<dbReference type="AlphaFoldDB" id="A0AAW0AV49"/>
<proteinExistence type="predicted"/>